<dbReference type="Pfam" id="PF01906">
    <property type="entry name" value="YbjQ_1"/>
    <property type="match status" value="1"/>
</dbReference>
<name>A0ABS8G8I0_9ALTE</name>
<dbReference type="Gene3D" id="3.30.110.70">
    <property type="entry name" value="Hypothetical protein apc22750. Chain B"/>
    <property type="match status" value="1"/>
</dbReference>
<comment type="similarity">
    <text evidence="1 2">Belongs to the UPF0145 family.</text>
</comment>
<protein>
    <recommendedName>
        <fullName evidence="2">UPF0145 protein LJ739_07075</fullName>
    </recommendedName>
</protein>
<organism evidence="3 4">
    <name type="scientific">Fluctibacter halophilus</name>
    <dbReference type="NCBI Taxonomy" id="226011"/>
    <lineage>
        <taxon>Bacteria</taxon>
        <taxon>Pseudomonadati</taxon>
        <taxon>Pseudomonadota</taxon>
        <taxon>Gammaproteobacteria</taxon>
        <taxon>Alteromonadales</taxon>
        <taxon>Alteromonadaceae</taxon>
        <taxon>Fluctibacter</taxon>
    </lineage>
</organism>
<dbReference type="PANTHER" id="PTHR34068:SF1">
    <property type="entry name" value="UPF0145 PROTEIN YBJQ"/>
    <property type="match status" value="1"/>
</dbReference>
<dbReference type="InterPro" id="IPR002765">
    <property type="entry name" value="UPF0145_YbjQ-like"/>
</dbReference>
<evidence type="ECO:0000256" key="2">
    <source>
        <dbReference type="HAMAP-Rule" id="MF_00338"/>
    </source>
</evidence>
<accession>A0ABS8G8I0</accession>
<dbReference type="InterPro" id="IPR035439">
    <property type="entry name" value="UPF0145_dom_sf"/>
</dbReference>
<dbReference type="PANTHER" id="PTHR34068">
    <property type="entry name" value="UPF0145 PROTEIN YBJQ"/>
    <property type="match status" value="1"/>
</dbReference>
<keyword evidence="4" id="KW-1185">Reference proteome</keyword>
<evidence type="ECO:0000313" key="4">
    <source>
        <dbReference type="Proteomes" id="UP001520878"/>
    </source>
</evidence>
<reference evidence="3 4" key="1">
    <citation type="submission" date="2021-10" db="EMBL/GenBank/DDBJ databases">
        <title>Draft genome of Aestuariibacter halophilus JC2043.</title>
        <authorList>
            <person name="Emsley S.A."/>
            <person name="Pfannmuller K.M."/>
            <person name="Ushijima B."/>
            <person name="Saw J.H."/>
            <person name="Videau P."/>
        </authorList>
    </citation>
    <scope>NUCLEOTIDE SEQUENCE [LARGE SCALE GENOMIC DNA]</scope>
    <source>
        <strain evidence="3 4">JC2043</strain>
    </source>
</reference>
<dbReference type="SUPFAM" id="SSF117782">
    <property type="entry name" value="YbjQ-like"/>
    <property type="match status" value="1"/>
</dbReference>
<dbReference type="Proteomes" id="UP001520878">
    <property type="component" value="Unassembled WGS sequence"/>
</dbReference>
<comment type="caution">
    <text evidence="3">The sequence shown here is derived from an EMBL/GenBank/DDBJ whole genome shotgun (WGS) entry which is preliminary data.</text>
</comment>
<dbReference type="NCBIfam" id="NF002776">
    <property type="entry name" value="PRK02877.1"/>
    <property type="match status" value="1"/>
</dbReference>
<sequence>MLVTTTPTLDGKKIEKYLGVVVGEAVMGANVFKDIFASIRDIVGGRSGSYEDELTKARKIAFQELTQEANLLGANAVVGIDIDYEVVGQNGSMLMVSICGTAVRYSDAG</sequence>
<dbReference type="HAMAP" id="MF_00338">
    <property type="entry name" value="UPF0145"/>
    <property type="match status" value="1"/>
</dbReference>
<evidence type="ECO:0000313" key="3">
    <source>
        <dbReference type="EMBL" id="MCC2615999.1"/>
    </source>
</evidence>
<proteinExistence type="inferred from homology"/>
<evidence type="ECO:0000256" key="1">
    <source>
        <dbReference type="ARBA" id="ARBA00010751"/>
    </source>
</evidence>
<gene>
    <name evidence="3" type="ORF">LJ739_07075</name>
</gene>
<dbReference type="EMBL" id="JAJEWP010000001">
    <property type="protein sequence ID" value="MCC2615999.1"/>
    <property type="molecule type" value="Genomic_DNA"/>
</dbReference>
<dbReference type="RefSeq" id="WP_229158518.1">
    <property type="nucleotide sequence ID" value="NZ_JAJEWP010000001.1"/>
</dbReference>